<protein>
    <submittedName>
        <fullName evidence="9">Glycerol-3-phosphate dehydrogenase</fullName>
    </submittedName>
</protein>
<evidence type="ECO:0000256" key="6">
    <source>
        <dbReference type="SAM" id="MobiDB-lite"/>
    </source>
</evidence>
<dbReference type="Pfam" id="PF01266">
    <property type="entry name" value="DAO"/>
    <property type="match status" value="1"/>
</dbReference>
<dbReference type="SUPFAM" id="SSF51905">
    <property type="entry name" value="FAD/NAD(P)-binding domain"/>
    <property type="match status" value="1"/>
</dbReference>
<dbReference type="InterPro" id="IPR000447">
    <property type="entry name" value="G3P_DH_FAD-dep"/>
</dbReference>
<keyword evidence="3" id="KW-0285">Flavoprotein</keyword>
<dbReference type="InterPro" id="IPR038299">
    <property type="entry name" value="DAO_C_sf"/>
</dbReference>
<evidence type="ECO:0000313" key="10">
    <source>
        <dbReference type="Proteomes" id="UP000323300"/>
    </source>
</evidence>
<evidence type="ECO:0000259" key="8">
    <source>
        <dbReference type="Pfam" id="PF16901"/>
    </source>
</evidence>
<dbReference type="EMBL" id="FOSL01000008">
    <property type="protein sequence ID" value="SFK56098.1"/>
    <property type="molecule type" value="Genomic_DNA"/>
</dbReference>
<dbReference type="InterPro" id="IPR036188">
    <property type="entry name" value="FAD/NAD-bd_sf"/>
</dbReference>
<dbReference type="Pfam" id="PF16901">
    <property type="entry name" value="DAO_C"/>
    <property type="match status" value="1"/>
</dbReference>
<comment type="cofactor">
    <cofactor evidence="1">
        <name>FAD</name>
        <dbReference type="ChEBI" id="CHEBI:57692"/>
    </cofactor>
</comment>
<comment type="similarity">
    <text evidence="2">Belongs to the FAD-dependent glycerol-3-phosphate dehydrogenase family.</text>
</comment>
<name>A0A1I4AI49_9HYPH</name>
<reference evidence="9 10" key="1">
    <citation type="submission" date="2016-10" db="EMBL/GenBank/DDBJ databases">
        <authorList>
            <person name="Varghese N."/>
            <person name="Submissions S."/>
        </authorList>
    </citation>
    <scope>NUCLEOTIDE SEQUENCE [LARGE SCALE GENOMIC DNA]</scope>
    <source>
        <strain evidence="9 10">DSM 21822</strain>
    </source>
</reference>
<evidence type="ECO:0000256" key="4">
    <source>
        <dbReference type="ARBA" id="ARBA00022827"/>
    </source>
</evidence>
<dbReference type="Proteomes" id="UP000323300">
    <property type="component" value="Unassembled WGS sequence"/>
</dbReference>
<evidence type="ECO:0000256" key="3">
    <source>
        <dbReference type="ARBA" id="ARBA00022630"/>
    </source>
</evidence>
<evidence type="ECO:0000313" key="9">
    <source>
        <dbReference type="EMBL" id="SFK56098.1"/>
    </source>
</evidence>
<dbReference type="Gene3D" id="3.30.9.10">
    <property type="entry name" value="D-Amino Acid Oxidase, subunit A, domain 2"/>
    <property type="match status" value="1"/>
</dbReference>
<evidence type="ECO:0000256" key="1">
    <source>
        <dbReference type="ARBA" id="ARBA00001974"/>
    </source>
</evidence>
<dbReference type="PRINTS" id="PR01001">
    <property type="entry name" value="FADG3PDH"/>
</dbReference>
<dbReference type="InterPro" id="IPR006076">
    <property type="entry name" value="FAD-dep_OxRdtase"/>
</dbReference>
<keyword evidence="5" id="KW-0560">Oxidoreductase</keyword>
<dbReference type="PANTHER" id="PTHR11985:SF15">
    <property type="entry name" value="GLYCEROL-3-PHOSPHATE DEHYDROGENASE, MITOCHONDRIAL"/>
    <property type="match status" value="1"/>
</dbReference>
<feature type="domain" description="Alpha-glycerophosphate oxidase C-terminal" evidence="8">
    <location>
        <begin position="419"/>
        <end position="539"/>
    </location>
</feature>
<dbReference type="GO" id="GO:0046168">
    <property type="term" value="P:glycerol-3-phosphate catabolic process"/>
    <property type="evidence" value="ECO:0007669"/>
    <property type="project" value="TreeGrafter"/>
</dbReference>
<evidence type="ECO:0000256" key="5">
    <source>
        <dbReference type="ARBA" id="ARBA00023002"/>
    </source>
</evidence>
<dbReference type="Gene3D" id="1.10.8.870">
    <property type="entry name" value="Alpha-glycerophosphate oxidase, cap domain"/>
    <property type="match status" value="1"/>
</dbReference>
<keyword evidence="10" id="KW-1185">Reference proteome</keyword>
<dbReference type="GO" id="GO:0004368">
    <property type="term" value="F:glycerol-3-phosphate dehydrogenase (quinone) activity"/>
    <property type="evidence" value="ECO:0007669"/>
    <property type="project" value="InterPro"/>
</dbReference>
<accession>A0A1I4AI49</accession>
<sequence length="591" mass="63949">MNTTRNERLGRLRDRRRVAALVVGGGINGISTYRELALQGVDVLLVERGDFMSGASSAPSRMIHGGLRYMENGEFGLVRESLRERNRLLQNAPHYVSPLPTLIPMSGHLSGIGAAISRFFGGTPKPGARGSLIVKLGLTLYDFYSGRGNPLPRNSFYGRTETRKRWPALSPEITCAALYHDARISYAERLGIEMILDVERDAPQALALNHVEMAGLDGAVATLKDTLTGETFCVQPDVIVNATGAWIDLTNALLAAEAPKFIGGTKGSHLVLRSPALVEALGDKMVYFANRDGRVCILFVHFGNVLAGSTDISVDTPEGVRCEDDETSYILQSVREVFPAVAITEEDILFRFSGVRPLPRGETGVNAAISRDHSCEWLDRAGVPALNLIGGKWTTFRAFGAEAADMVLGKIGMARGVGTDSLAIGGGADYPASNQARAQWLKGEAQFGGICEGRATELLQRYGTRARQFVPPAEDGPVASLPSYSRAEIEWIVENEHVATLGDLILRRTAIAFSGELSLAALEELSAIAAGVLFWSADERRRQVEDLVSQLATNHGLDADALAARNLPRKEADVPVPESPHEPPLRKRQMS</sequence>
<gene>
    <name evidence="9" type="ORF">SAMN04488498_10892</name>
</gene>
<proteinExistence type="inferred from homology"/>
<organism evidence="9 10">
    <name type="scientific">Neomesorhizobium albiziae</name>
    <dbReference type="NCBI Taxonomy" id="335020"/>
    <lineage>
        <taxon>Bacteria</taxon>
        <taxon>Pseudomonadati</taxon>
        <taxon>Pseudomonadota</taxon>
        <taxon>Alphaproteobacteria</taxon>
        <taxon>Hyphomicrobiales</taxon>
        <taxon>Phyllobacteriaceae</taxon>
        <taxon>Neomesorhizobium</taxon>
    </lineage>
</organism>
<evidence type="ECO:0000259" key="7">
    <source>
        <dbReference type="Pfam" id="PF01266"/>
    </source>
</evidence>
<dbReference type="Gene3D" id="3.50.50.60">
    <property type="entry name" value="FAD/NAD(P)-binding domain"/>
    <property type="match status" value="1"/>
</dbReference>
<keyword evidence="4" id="KW-0274">FAD</keyword>
<dbReference type="AlphaFoldDB" id="A0A1I4AI49"/>
<feature type="domain" description="FAD dependent oxidoreductase" evidence="7">
    <location>
        <begin position="21"/>
        <end position="361"/>
    </location>
</feature>
<dbReference type="InterPro" id="IPR031656">
    <property type="entry name" value="DAO_C"/>
</dbReference>
<dbReference type="RefSeq" id="WP_149760911.1">
    <property type="nucleotide sequence ID" value="NZ_BSPE01000048.1"/>
</dbReference>
<dbReference type="OrthoDB" id="9766796at2"/>
<dbReference type="PANTHER" id="PTHR11985">
    <property type="entry name" value="GLYCEROL-3-PHOSPHATE DEHYDROGENASE"/>
    <property type="match status" value="1"/>
</dbReference>
<feature type="region of interest" description="Disordered" evidence="6">
    <location>
        <begin position="567"/>
        <end position="591"/>
    </location>
</feature>
<feature type="compositionally biased region" description="Basic and acidic residues" evidence="6">
    <location>
        <begin position="568"/>
        <end position="585"/>
    </location>
</feature>
<evidence type="ECO:0000256" key="2">
    <source>
        <dbReference type="ARBA" id="ARBA00007330"/>
    </source>
</evidence>